<keyword evidence="2" id="KW-1185">Reference proteome</keyword>
<dbReference type="EMBL" id="JBGORX010000008">
    <property type="protein sequence ID" value="MFJ1269700.1"/>
    <property type="molecule type" value="Genomic_DNA"/>
</dbReference>
<name>A0ABW8DER0_9GAMM</name>
<dbReference type="InterPro" id="IPR011250">
    <property type="entry name" value="OMP/PagP_B-barrel"/>
</dbReference>
<comment type="caution">
    <text evidence="1">The sequence shown here is derived from an EMBL/GenBank/DDBJ whole genome shotgun (WGS) entry which is preliminary data.</text>
</comment>
<evidence type="ECO:0000313" key="1">
    <source>
        <dbReference type="EMBL" id="MFJ1269700.1"/>
    </source>
</evidence>
<dbReference type="RefSeq" id="WP_400188513.1">
    <property type="nucleotide sequence ID" value="NZ_JBGORX010000008.1"/>
</dbReference>
<accession>A0ABW8DER0</accession>
<evidence type="ECO:0000313" key="2">
    <source>
        <dbReference type="Proteomes" id="UP001615550"/>
    </source>
</evidence>
<reference evidence="1 2" key="1">
    <citation type="submission" date="2024-08" db="EMBL/GenBank/DDBJ databases">
        <title>Draft Genome Sequence of Legionella lytica strain DSB2004, Isolated From a Fire Sprinkler System.</title>
        <authorList>
            <person name="Everhart A.D."/>
            <person name="Kidane D.T."/>
            <person name="Farone A.L."/>
            <person name="Farone M.B."/>
        </authorList>
    </citation>
    <scope>NUCLEOTIDE SEQUENCE [LARGE SCALE GENOMIC DNA]</scope>
    <source>
        <strain evidence="1 2">DSB2004</strain>
    </source>
</reference>
<organism evidence="1 2">
    <name type="scientific">Legionella lytica</name>
    <dbReference type="NCBI Taxonomy" id="96232"/>
    <lineage>
        <taxon>Bacteria</taxon>
        <taxon>Pseudomonadati</taxon>
        <taxon>Pseudomonadota</taxon>
        <taxon>Gammaproteobacteria</taxon>
        <taxon>Legionellales</taxon>
        <taxon>Legionellaceae</taxon>
        <taxon>Legionella</taxon>
    </lineage>
</organism>
<dbReference type="Gene3D" id="2.40.160.20">
    <property type="match status" value="1"/>
</dbReference>
<proteinExistence type="predicted"/>
<dbReference type="SUPFAM" id="SSF56925">
    <property type="entry name" value="OMPA-like"/>
    <property type="match status" value="1"/>
</dbReference>
<gene>
    <name evidence="1" type="ORF">ACD661_14140</name>
</gene>
<protein>
    <submittedName>
        <fullName evidence="1">Outer membrane protein</fullName>
    </submittedName>
</protein>
<sequence>MTLNKITGAIMAVLFISSYQGYAGTMGATVLTPGKIYVSAFGGAGAADKVSIKQFGTVFFPEAVGGPLAVDAFGRADSGTVGLVGGHVGYQWSAINLFNSRIGISPATELEGYYLGKATFTGHAVNYNTLQRLERDFLATYPVNTGVFLINAVANIHLANQAIFYPYVGAGIGAGVLSIADADSLQVSPREPGINHYNSNRNSSNTTFAAQVKAGLSAQLTSHIDIFGEYRWLYLASSHYTFGSTVYPTHAATSSWLVKFGSQNYNLGAVGLRYSI</sequence>
<dbReference type="Proteomes" id="UP001615550">
    <property type="component" value="Unassembled WGS sequence"/>
</dbReference>